<name>A0AA38FBZ4_TAXCH</name>
<dbReference type="Proteomes" id="UP000824469">
    <property type="component" value="Unassembled WGS sequence"/>
</dbReference>
<accession>A0AA38FBZ4</accession>
<reference evidence="2 3" key="1">
    <citation type="journal article" date="2021" name="Nat. Plants">
        <title>The Taxus genome provides insights into paclitaxel biosynthesis.</title>
        <authorList>
            <person name="Xiong X."/>
            <person name="Gou J."/>
            <person name="Liao Q."/>
            <person name="Li Y."/>
            <person name="Zhou Q."/>
            <person name="Bi G."/>
            <person name="Li C."/>
            <person name="Du R."/>
            <person name="Wang X."/>
            <person name="Sun T."/>
            <person name="Guo L."/>
            <person name="Liang H."/>
            <person name="Lu P."/>
            <person name="Wu Y."/>
            <person name="Zhang Z."/>
            <person name="Ro D.K."/>
            <person name="Shang Y."/>
            <person name="Huang S."/>
            <person name="Yan J."/>
        </authorList>
    </citation>
    <scope>NUCLEOTIDE SEQUENCE [LARGE SCALE GENOMIC DNA]</scope>
    <source>
        <strain evidence="2">Ta-2019</strain>
    </source>
</reference>
<protein>
    <submittedName>
        <fullName evidence="2">Uncharacterized protein</fullName>
    </submittedName>
</protein>
<comment type="caution">
    <text evidence="2">The sequence shown here is derived from an EMBL/GenBank/DDBJ whole genome shotgun (WGS) entry which is preliminary data.</text>
</comment>
<feature type="compositionally biased region" description="Low complexity" evidence="1">
    <location>
        <begin position="55"/>
        <end position="65"/>
    </location>
</feature>
<gene>
    <name evidence="2" type="ORF">KI387_028465</name>
</gene>
<feature type="non-terminal residue" evidence="2">
    <location>
        <position position="1"/>
    </location>
</feature>
<feature type="region of interest" description="Disordered" evidence="1">
    <location>
        <begin position="55"/>
        <end position="75"/>
    </location>
</feature>
<evidence type="ECO:0000313" key="3">
    <source>
        <dbReference type="Proteomes" id="UP000824469"/>
    </source>
</evidence>
<evidence type="ECO:0000313" key="2">
    <source>
        <dbReference type="EMBL" id="KAH9296783.1"/>
    </source>
</evidence>
<proteinExistence type="predicted"/>
<sequence>FPAQLHHVKDDLAESENSYTHTSLDKFYIFGLEQLEFVKNDRTLLLADLFSEVPSSPKHSSVLSSNMSPSKVQGEDTKQINVPFANENLMPALLYPGKESLAEWENSDANNPTNNFLLIGHGQTEFERKDITSILADYMVVYEISSHQALVPIHETGETRALGSSLHQENRNLSIASPGYCPMPDSSHF</sequence>
<organism evidence="2 3">
    <name type="scientific">Taxus chinensis</name>
    <name type="common">Chinese yew</name>
    <name type="synonym">Taxus wallichiana var. chinensis</name>
    <dbReference type="NCBI Taxonomy" id="29808"/>
    <lineage>
        <taxon>Eukaryota</taxon>
        <taxon>Viridiplantae</taxon>
        <taxon>Streptophyta</taxon>
        <taxon>Embryophyta</taxon>
        <taxon>Tracheophyta</taxon>
        <taxon>Spermatophyta</taxon>
        <taxon>Pinopsida</taxon>
        <taxon>Pinidae</taxon>
        <taxon>Conifers II</taxon>
        <taxon>Cupressales</taxon>
        <taxon>Taxaceae</taxon>
        <taxon>Taxus</taxon>
    </lineage>
</organism>
<dbReference type="AlphaFoldDB" id="A0AA38FBZ4"/>
<keyword evidence="3" id="KW-1185">Reference proteome</keyword>
<evidence type="ECO:0000256" key="1">
    <source>
        <dbReference type="SAM" id="MobiDB-lite"/>
    </source>
</evidence>
<dbReference type="EMBL" id="JAHRHJ020000010">
    <property type="protein sequence ID" value="KAH9296783.1"/>
    <property type="molecule type" value="Genomic_DNA"/>
</dbReference>